<dbReference type="EMBL" id="JARJLG010000226">
    <property type="protein sequence ID" value="KAJ7725652.1"/>
    <property type="molecule type" value="Genomic_DNA"/>
</dbReference>
<evidence type="ECO:0000313" key="3">
    <source>
        <dbReference type="Proteomes" id="UP001215280"/>
    </source>
</evidence>
<protein>
    <submittedName>
        <fullName evidence="2">Uncharacterized protein</fullName>
    </submittedName>
</protein>
<keyword evidence="3" id="KW-1185">Reference proteome</keyword>
<dbReference type="AlphaFoldDB" id="A0AAD7HRA4"/>
<accession>A0AAD7HRA4</accession>
<proteinExistence type="predicted"/>
<dbReference type="Proteomes" id="UP001215280">
    <property type="component" value="Unassembled WGS sequence"/>
</dbReference>
<organism evidence="2 3">
    <name type="scientific">Mycena maculata</name>
    <dbReference type="NCBI Taxonomy" id="230809"/>
    <lineage>
        <taxon>Eukaryota</taxon>
        <taxon>Fungi</taxon>
        <taxon>Dikarya</taxon>
        <taxon>Basidiomycota</taxon>
        <taxon>Agaricomycotina</taxon>
        <taxon>Agaricomycetes</taxon>
        <taxon>Agaricomycetidae</taxon>
        <taxon>Agaricales</taxon>
        <taxon>Marasmiineae</taxon>
        <taxon>Mycenaceae</taxon>
        <taxon>Mycena</taxon>
    </lineage>
</organism>
<reference evidence="2" key="1">
    <citation type="submission" date="2023-03" db="EMBL/GenBank/DDBJ databases">
        <title>Massive genome expansion in bonnet fungi (Mycena s.s.) driven by repeated elements and novel gene families across ecological guilds.</title>
        <authorList>
            <consortium name="Lawrence Berkeley National Laboratory"/>
            <person name="Harder C.B."/>
            <person name="Miyauchi S."/>
            <person name="Viragh M."/>
            <person name="Kuo A."/>
            <person name="Thoen E."/>
            <person name="Andreopoulos B."/>
            <person name="Lu D."/>
            <person name="Skrede I."/>
            <person name="Drula E."/>
            <person name="Henrissat B."/>
            <person name="Morin E."/>
            <person name="Kohler A."/>
            <person name="Barry K."/>
            <person name="LaButti K."/>
            <person name="Morin E."/>
            <person name="Salamov A."/>
            <person name="Lipzen A."/>
            <person name="Mereny Z."/>
            <person name="Hegedus B."/>
            <person name="Baldrian P."/>
            <person name="Stursova M."/>
            <person name="Weitz H."/>
            <person name="Taylor A."/>
            <person name="Grigoriev I.V."/>
            <person name="Nagy L.G."/>
            <person name="Martin F."/>
            <person name="Kauserud H."/>
        </authorList>
    </citation>
    <scope>NUCLEOTIDE SEQUENCE</scope>
    <source>
        <strain evidence="2">CBHHK188m</strain>
    </source>
</reference>
<name>A0AAD7HRA4_9AGAR</name>
<keyword evidence="1" id="KW-0812">Transmembrane</keyword>
<keyword evidence="1" id="KW-0472">Membrane</keyword>
<sequence length="269" mass="30291">MRGPVCSMLADSDRREIDRALTWLLCFTAPHLVSLLALDTMVLQRPPSARPLDFTYPRLREFSVVADHWLLEEALPKFLRGHRQLQQIRIVPMYRLSAPRAPLSAFDHPELTSLEFPLRWVNSFAEKSTRVLFANIDAVMSDPHMAKLARNLAVSPLGQSLVSISLSGPPPHHILACLDPVVRLCLSICEITLTRLDNPAERHNVHAAQLNVSALFALLLHASHTGPRARATERIARTTGFLWRGSICVRVLLYWIAARLIMTMGVRHN</sequence>
<evidence type="ECO:0000256" key="1">
    <source>
        <dbReference type="SAM" id="Phobius"/>
    </source>
</evidence>
<evidence type="ECO:0000313" key="2">
    <source>
        <dbReference type="EMBL" id="KAJ7725652.1"/>
    </source>
</evidence>
<keyword evidence="1" id="KW-1133">Transmembrane helix</keyword>
<comment type="caution">
    <text evidence="2">The sequence shown here is derived from an EMBL/GenBank/DDBJ whole genome shotgun (WGS) entry which is preliminary data.</text>
</comment>
<feature type="transmembrane region" description="Helical" evidence="1">
    <location>
        <begin position="20"/>
        <end position="38"/>
    </location>
</feature>
<gene>
    <name evidence="2" type="ORF">DFH07DRAFT_251833</name>
</gene>